<feature type="region of interest" description="Disordered" evidence="1">
    <location>
        <begin position="38"/>
        <end position="76"/>
    </location>
</feature>
<evidence type="ECO:0000313" key="4">
    <source>
        <dbReference type="Proteomes" id="UP000321083"/>
    </source>
</evidence>
<proteinExistence type="predicted"/>
<dbReference type="GO" id="GO:0020037">
    <property type="term" value="F:heme binding"/>
    <property type="evidence" value="ECO:0007669"/>
    <property type="project" value="InterPro"/>
</dbReference>
<evidence type="ECO:0000259" key="2">
    <source>
        <dbReference type="Pfam" id="PF03150"/>
    </source>
</evidence>
<reference evidence="3 4" key="2">
    <citation type="submission" date="2019-08" db="EMBL/GenBank/DDBJ databases">
        <authorList>
            <person name="Henke P."/>
        </authorList>
    </citation>
    <scope>NUCLEOTIDE SEQUENCE [LARGE SCALE GENOMIC DNA]</scope>
    <source>
        <strain evidence="3">Phe10_nw2017</strain>
    </source>
</reference>
<dbReference type="AlphaFoldDB" id="A0A5C6M1D5"/>
<feature type="compositionally biased region" description="Polar residues" evidence="1">
    <location>
        <begin position="43"/>
        <end position="59"/>
    </location>
</feature>
<dbReference type="Proteomes" id="UP000321083">
    <property type="component" value="Unassembled WGS sequence"/>
</dbReference>
<protein>
    <recommendedName>
        <fullName evidence="2">Di-haem cytochrome c peroxidase domain-containing protein</fullName>
    </recommendedName>
</protein>
<sequence length="334" mass="34766">MNHPSNSVLNLAIGAISRTMAALVAILFFLVSCSNAPGGAQKAPQSQGPGEQTNEQVQPVSGDASDDESKKISEEYGSLPRQVVIGVSVDGDGRDVAGSGEMRIPAQDVQVSDEIASDEAAHQAFESGQPAHVVADVDELDKDSSTQSWASPLQASDYGSYQPHAYSRWNAGGTYTYGEGRRFVFGSRAYYVYLRPVCPWLRCLPHNGPGAPGPGPGAPGPGPGAPGPGPGAPGPGSDLDATLRAALQAQQIAPMADNDWMSATNEQVELGARLFNDRLLSARGDIACATCHMDAMGTSDNLSVGITGDVISRRKVAPFGSAMRTSAAWHAAMS</sequence>
<comment type="caution">
    <text evidence="3">The sequence shown here is derived from an EMBL/GenBank/DDBJ whole genome shotgun (WGS) entry which is preliminary data.</text>
</comment>
<dbReference type="GO" id="GO:0009055">
    <property type="term" value="F:electron transfer activity"/>
    <property type="evidence" value="ECO:0007669"/>
    <property type="project" value="InterPro"/>
</dbReference>
<organism evidence="3 4">
    <name type="scientific">Planctomyces bekefii</name>
    <dbReference type="NCBI Taxonomy" id="1653850"/>
    <lineage>
        <taxon>Bacteria</taxon>
        <taxon>Pseudomonadati</taxon>
        <taxon>Planctomycetota</taxon>
        <taxon>Planctomycetia</taxon>
        <taxon>Planctomycetales</taxon>
        <taxon>Planctomycetaceae</taxon>
        <taxon>Planctomyces</taxon>
    </lineage>
</organism>
<evidence type="ECO:0000256" key="1">
    <source>
        <dbReference type="SAM" id="MobiDB-lite"/>
    </source>
</evidence>
<accession>A0A5C6M1D5</accession>
<dbReference type="InterPro" id="IPR036909">
    <property type="entry name" value="Cyt_c-like_dom_sf"/>
</dbReference>
<feature type="domain" description="Di-haem cytochrome c peroxidase" evidence="2">
    <location>
        <begin position="266"/>
        <end position="330"/>
    </location>
</feature>
<gene>
    <name evidence="3" type="ORF">E3A20_28980</name>
</gene>
<evidence type="ECO:0000313" key="3">
    <source>
        <dbReference type="EMBL" id="TWW07973.1"/>
    </source>
</evidence>
<dbReference type="EMBL" id="SRHE01000912">
    <property type="protein sequence ID" value="TWW07973.1"/>
    <property type="molecule type" value="Genomic_DNA"/>
</dbReference>
<dbReference type="Pfam" id="PF03150">
    <property type="entry name" value="CCP_MauG"/>
    <property type="match status" value="1"/>
</dbReference>
<dbReference type="GO" id="GO:0016491">
    <property type="term" value="F:oxidoreductase activity"/>
    <property type="evidence" value="ECO:0007669"/>
    <property type="project" value="InterPro"/>
</dbReference>
<dbReference type="Gene3D" id="1.10.760.10">
    <property type="entry name" value="Cytochrome c-like domain"/>
    <property type="match status" value="1"/>
</dbReference>
<dbReference type="InterPro" id="IPR004852">
    <property type="entry name" value="Di-haem_cyt_c_peroxidsae"/>
</dbReference>
<reference evidence="3 4" key="1">
    <citation type="submission" date="2019-08" db="EMBL/GenBank/DDBJ databases">
        <title>100 year-old enigma solved: identification of Planctomyces bekefii, the type genus and species of the phylum Planctomycetes.</title>
        <authorList>
            <person name="Svetlana D.N."/>
            <person name="Overmann J."/>
        </authorList>
    </citation>
    <scope>NUCLEOTIDE SEQUENCE [LARGE SCALE GENOMIC DNA]</scope>
    <source>
        <strain evidence="3">Phe10_nw2017</strain>
    </source>
</reference>
<name>A0A5C6M1D5_9PLAN</name>
<feature type="compositionally biased region" description="Pro residues" evidence="1">
    <location>
        <begin position="212"/>
        <end position="233"/>
    </location>
</feature>
<dbReference type="SUPFAM" id="SSF46626">
    <property type="entry name" value="Cytochrome c"/>
    <property type="match status" value="1"/>
</dbReference>
<keyword evidence="4" id="KW-1185">Reference proteome</keyword>
<feature type="region of interest" description="Disordered" evidence="1">
    <location>
        <begin position="212"/>
        <end position="239"/>
    </location>
</feature>